<organism evidence="2 3">
    <name type="scientific">Oryza meyeriana var. granulata</name>
    <dbReference type="NCBI Taxonomy" id="110450"/>
    <lineage>
        <taxon>Eukaryota</taxon>
        <taxon>Viridiplantae</taxon>
        <taxon>Streptophyta</taxon>
        <taxon>Embryophyta</taxon>
        <taxon>Tracheophyta</taxon>
        <taxon>Spermatophyta</taxon>
        <taxon>Magnoliopsida</taxon>
        <taxon>Liliopsida</taxon>
        <taxon>Poales</taxon>
        <taxon>Poaceae</taxon>
        <taxon>BOP clade</taxon>
        <taxon>Oryzoideae</taxon>
        <taxon>Oryzeae</taxon>
        <taxon>Oryzinae</taxon>
        <taxon>Oryza</taxon>
        <taxon>Oryza meyeriana</taxon>
    </lineage>
</organism>
<feature type="region of interest" description="Disordered" evidence="1">
    <location>
        <begin position="23"/>
        <end position="42"/>
    </location>
</feature>
<gene>
    <name evidence="2" type="ORF">E2562_028373</name>
</gene>
<protein>
    <submittedName>
        <fullName evidence="2">Uncharacterized protein</fullName>
    </submittedName>
</protein>
<evidence type="ECO:0000313" key="3">
    <source>
        <dbReference type="Proteomes" id="UP000479710"/>
    </source>
</evidence>
<sequence length="59" mass="6712">MWLCSRIAPAPIRVGEDQPPFLGPYTLSKRGGREKKRRHTSKLTGEERVLELLEGHAKN</sequence>
<accession>A0A6G1CUU9</accession>
<evidence type="ECO:0000256" key="1">
    <source>
        <dbReference type="SAM" id="MobiDB-lite"/>
    </source>
</evidence>
<reference evidence="2 3" key="1">
    <citation type="submission" date="2019-11" db="EMBL/GenBank/DDBJ databases">
        <title>Whole genome sequence of Oryza granulata.</title>
        <authorList>
            <person name="Li W."/>
        </authorList>
    </citation>
    <scope>NUCLEOTIDE SEQUENCE [LARGE SCALE GENOMIC DNA]</scope>
    <source>
        <strain evidence="3">cv. Menghai</strain>
        <tissue evidence="2">Leaf</tissue>
    </source>
</reference>
<name>A0A6G1CUU9_9ORYZ</name>
<dbReference type="Proteomes" id="UP000479710">
    <property type="component" value="Unassembled WGS sequence"/>
</dbReference>
<feature type="compositionally biased region" description="Basic residues" evidence="1">
    <location>
        <begin position="30"/>
        <end position="41"/>
    </location>
</feature>
<keyword evidence="3" id="KW-1185">Reference proteome</keyword>
<evidence type="ECO:0000313" key="2">
    <source>
        <dbReference type="EMBL" id="KAF0903664.1"/>
    </source>
</evidence>
<proteinExistence type="predicted"/>
<dbReference type="AlphaFoldDB" id="A0A6G1CUU9"/>
<comment type="caution">
    <text evidence="2">The sequence shown here is derived from an EMBL/GenBank/DDBJ whole genome shotgun (WGS) entry which is preliminary data.</text>
</comment>
<dbReference type="EMBL" id="SPHZ02000008">
    <property type="protein sequence ID" value="KAF0903664.1"/>
    <property type="molecule type" value="Genomic_DNA"/>
</dbReference>